<dbReference type="Pfam" id="PF00083">
    <property type="entry name" value="Sugar_tr"/>
    <property type="match status" value="1"/>
</dbReference>
<proteinExistence type="predicted"/>
<evidence type="ECO:0000256" key="5">
    <source>
        <dbReference type="SAM" id="Phobius"/>
    </source>
</evidence>
<dbReference type="RefSeq" id="XP_050508779.1">
    <property type="nucleotide sequence ID" value="XM_050652822.1"/>
</dbReference>
<feature type="transmembrane region" description="Helical" evidence="5">
    <location>
        <begin position="366"/>
        <end position="390"/>
    </location>
</feature>
<feature type="transmembrane region" description="Helical" evidence="5">
    <location>
        <begin position="302"/>
        <end position="323"/>
    </location>
</feature>
<dbReference type="PROSITE" id="PS00216">
    <property type="entry name" value="SUGAR_TRANSPORT_1"/>
    <property type="match status" value="1"/>
</dbReference>
<feature type="transmembrane region" description="Helical" evidence="5">
    <location>
        <begin position="396"/>
        <end position="416"/>
    </location>
</feature>
<dbReference type="InterPro" id="IPR005828">
    <property type="entry name" value="MFS_sugar_transport-like"/>
</dbReference>
<evidence type="ECO:0000313" key="8">
    <source>
        <dbReference type="Proteomes" id="UP001652700"/>
    </source>
</evidence>
<dbReference type="InterPro" id="IPR020846">
    <property type="entry name" value="MFS_dom"/>
</dbReference>
<organism evidence="7 8">
    <name type="scientific">Diabrotica virgifera virgifera</name>
    <name type="common">western corn rootworm</name>
    <dbReference type="NCBI Taxonomy" id="50390"/>
    <lineage>
        <taxon>Eukaryota</taxon>
        <taxon>Metazoa</taxon>
        <taxon>Ecdysozoa</taxon>
        <taxon>Arthropoda</taxon>
        <taxon>Hexapoda</taxon>
        <taxon>Insecta</taxon>
        <taxon>Pterygota</taxon>
        <taxon>Neoptera</taxon>
        <taxon>Endopterygota</taxon>
        <taxon>Coleoptera</taxon>
        <taxon>Polyphaga</taxon>
        <taxon>Cucujiformia</taxon>
        <taxon>Chrysomeloidea</taxon>
        <taxon>Chrysomelidae</taxon>
        <taxon>Galerucinae</taxon>
        <taxon>Diabroticina</taxon>
        <taxon>Diabroticites</taxon>
        <taxon>Diabrotica</taxon>
    </lineage>
</organism>
<feature type="transmembrane region" description="Helical" evidence="5">
    <location>
        <begin position="133"/>
        <end position="152"/>
    </location>
</feature>
<dbReference type="GeneID" id="126885984"/>
<feature type="transmembrane region" description="Helical" evidence="5">
    <location>
        <begin position="96"/>
        <end position="121"/>
    </location>
</feature>
<reference evidence="7" key="1">
    <citation type="submission" date="2025-05" db="UniProtKB">
        <authorList>
            <consortium name="EnsemblMetazoa"/>
        </authorList>
    </citation>
    <scope>IDENTIFICATION</scope>
</reference>
<dbReference type="InterPro" id="IPR005829">
    <property type="entry name" value="Sugar_transporter_CS"/>
</dbReference>
<accession>A0ABM5KF12</accession>
<sequence>MKNISTIAAVSTGCLLMLFAGLSEVSYGVRLSRLLSEEEYYYSLITIFVISAKVGSIIGSLVYSILADIIGRKYTITAICVPIVISSIIFQITSEYVVGCVAHFQAGFSIGGIFSVLPVYIGEVVTEGSRGRLIAVFWPAFALGAFLIQSQILKIFGGNIEFSFTNYTSSFLGFLTTILSITVLLETRRKHFVNPRSIPLNKQLELNEVQDEIYENFTNIQNHVDMEAKHSIFGKHKWLKPMLLMVLLYILSLLSGINSYTLYKYTINEYYNPRWKAFIISGAQLVTSFFIVFLVDHFGRKLCLMISFAGTAYCLVLFLILTISKTDLYYLYVLVFLMFHTAVNVGMGPIPFVLLGEIFPRHTKMICVGIYTTVTFILDLILQGLSGYIFIQDSFIDVYVAILVSAISVIIVKYVYFETKPKRFNVFFLQPC</sequence>
<keyword evidence="3 5" id="KW-1133">Transmembrane helix</keyword>
<dbReference type="PANTHER" id="PTHR48021:SF1">
    <property type="entry name" value="GH07001P-RELATED"/>
    <property type="match status" value="1"/>
</dbReference>
<dbReference type="InterPro" id="IPR050549">
    <property type="entry name" value="MFS_Trehalose_Transporter"/>
</dbReference>
<feature type="transmembrane region" description="Helical" evidence="5">
    <location>
        <begin position="275"/>
        <end position="295"/>
    </location>
</feature>
<feature type="transmembrane region" description="Helical" evidence="5">
    <location>
        <begin position="73"/>
        <end position="90"/>
    </location>
</feature>
<keyword evidence="4 5" id="KW-0472">Membrane</keyword>
<dbReference type="PANTHER" id="PTHR48021">
    <property type="match status" value="1"/>
</dbReference>
<feature type="transmembrane region" description="Helical" evidence="5">
    <location>
        <begin position="44"/>
        <end position="66"/>
    </location>
</feature>
<evidence type="ECO:0000256" key="2">
    <source>
        <dbReference type="ARBA" id="ARBA00022692"/>
    </source>
</evidence>
<dbReference type="Proteomes" id="UP001652700">
    <property type="component" value="Unplaced"/>
</dbReference>
<feature type="transmembrane region" description="Helical" evidence="5">
    <location>
        <begin position="242"/>
        <end position="263"/>
    </location>
</feature>
<evidence type="ECO:0000256" key="4">
    <source>
        <dbReference type="ARBA" id="ARBA00023136"/>
    </source>
</evidence>
<protein>
    <recommendedName>
        <fullName evidence="6">Major facilitator superfamily (MFS) profile domain-containing protein</fullName>
    </recommendedName>
</protein>
<dbReference type="InterPro" id="IPR036259">
    <property type="entry name" value="MFS_trans_sf"/>
</dbReference>
<evidence type="ECO:0000313" key="7">
    <source>
        <dbReference type="EnsemblMetazoa" id="XP_050508779.1"/>
    </source>
</evidence>
<evidence type="ECO:0000256" key="1">
    <source>
        <dbReference type="ARBA" id="ARBA00004141"/>
    </source>
</evidence>
<keyword evidence="8" id="KW-1185">Reference proteome</keyword>
<feature type="domain" description="Major facilitator superfamily (MFS) profile" evidence="6">
    <location>
        <begin position="9"/>
        <end position="420"/>
    </location>
</feature>
<evidence type="ECO:0000256" key="3">
    <source>
        <dbReference type="ARBA" id="ARBA00022989"/>
    </source>
</evidence>
<dbReference type="EnsemblMetazoa" id="XM_050652822.1">
    <property type="protein sequence ID" value="XP_050508779.1"/>
    <property type="gene ID" value="LOC126885984"/>
</dbReference>
<feature type="transmembrane region" description="Helical" evidence="5">
    <location>
        <begin position="164"/>
        <end position="185"/>
    </location>
</feature>
<dbReference type="SUPFAM" id="SSF103473">
    <property type="entry name" value="MFS general substrate transporter"/>
    <property type="match status" value="1"/>
</dbReference>
<comment type="subcellular location">
    <subcellularLocation>
        <location evidence="1">Membrane</location>
        <topology evidence="1">Multi-pass membrane protein</topology>
    </subcellularLocation>
</comment>
<dbReference type="PROSITE" id="PS50850">
    <property type="entry name" value="MFS"/>
    <property type="match status" value="1"/>
</dbReference>
<keyword evidence="2 5" id="KW-0812">Transmembrane</keyword>
<name>A0ABM5KF12_DIAVI</name>
<evidence type="ECO:0000259" key="6">
    <source>
        <dbReference type="PROSITE" id="PS50850"/>
    </source>
</evidence>
<dbReference type="Gene3D" id="1.20.1250.20">
    <property type="entry name" value="MFS general substrate transporter like domains"/>
    <property type="match status" value="1"/>
</dbReference>
<feature type="transmembrane region" description="Helical" evidence="5">
    <location>
        <begin position="329"/>
        <end position="354"/>
    </location>
</feature>